<dbReference type="GO" id="GO:0016787">
    <property type="term" value="F:hydrolase activity"/>
    <property type="evidence" value="ECO:0007669"/>
    <property type="project" value="UniProtKB-KW"/>
</dbReference>
<evidence type="ECO:0008006" key="12">
    <source>
        <dbReference type="Google" id="ProtNLM"/>
    </source>
</evidence>
<dbReference type="PANTHER" id="PTHR45821">
    <property type="entry name" value="SNF2 DOMAIN-CONTAINING PROTEIN CLASSY 2-RELATED"/>
    <property type="match status" value="1"/>
</dbReference>
<dbReference type="Gene3D" id="3.40.50.10810">
    <property type="entry name" value="Tandem AAA-ATPase domain"/>
    <property type="match status" value="1"/>
</dbReference>
<dbReference type="PROSITE" id="PS51192">
    <property type="entry name" value="HELICASE_ATP_BIND_1"/>
    <property type="match status" value="1"/>
</dbReference>
<evidence type="ECO:0000313" key="10">
    <source>
        <dbReference type="EMBL" id="KAE9451515.1"/>
    </source>
</evidence>
<dbReference type="InterPro" id="IPR049730">
    <property type="entry name" value="SNF2/RAD54-like_C"/>
</dbReference>
<evidence type="ECO:0000256" key="4">
    <source>
        <dbReference type="ARBA" id="ARBA00022806"/>
    </source>
</evidence>
<evidence type="ECO:0000256" key="1">
    <source>
        <dbReference type="ARBA" id="ARBA00004123"/>
    </source>
</evidence>
<dbReference type="InterPro" id="IPR001650">
    <property type="entry name" value="Helicase_C-like"/>
</dbReference>
<dbReference type="PROSITE" id="PS51194">
    <property type="entry name" value="HELICASE_CTER"/>
    <property type="match status" value="1"/>
</dbReference>
<dbReference type="SMART" id="SM00490">
    <property type="entry name" value="HELICc"/>
    <property type="match status" value="1"/>
</dbReference>
<reference evidence="10 11" key="1">
    <citation type="journal article" date="2019" name="Genome Biol. Evol.">
        <title>The Rhododendron genome and chromosomal organization provide insight into shared whole-genome duplications across the heath family (Ericaceae).</title>
        <authorList>
            <person name="Soza V.L."/>
            <person name="Lindsley D."/>
            <person name="Waalkes A."/>
            <person name="Ramage E."/>
            <person name="Patwardhan R.P."/>
            <person name="Burton J.N."/>
            <person name="Adey A."/>
            <person name="Kumar A."/>
            <person name="Qiu R."/>
            <person name="Shendure J."/>
            <person name="Hall B."/>
        </authorList>
    </citation>
    <scope>NUCLEOTIDE SEQUENCE [LARGE SCALE GENOMIC DNA]</scope>
    <source>
        <strain evidence="10">RSF 1966-606</strain>
    </source>
</reference>
<keyword evidence="6" id="KW-0539">Nucleus</keyword>
<dbReference type="GO" id="GO:0005634">
    <property type="term" value="C:nucleus"/>
    <property type="evidence" value="ECO:0007669"/>
    <property type="project" value="UniProtKB-SubCell"/>
</dbReference>
<feature type="compositionally biased region" description="Basic and acidic residues" evidence="7">
    <location>
        <begin position="343"/>
        <end position="353"/>
    </location>
</feature>
<dbReference type="InterPro" id="IPR027417">
    <property type="entry name" value="P-loop_NTPase"/>
</dbReference>
<dbReference type="Proteomes" id="UP000428333">
    <property type="component" value="Linkage Group LG10"/>
</dbReference>
<keyword evidence="11" id="KW-1185">Reference proteome</keyword>
<dbReference type="Pfam" id="PF00176">
    <property type="entry name" value="SNF2-rel_dom"/>
    <property type="match status" value="1"/>
</dbReference>
<keyword evidence="4" id="KW-0347">Helicase</keyword>
<proteinExistence type="predicted"/>
<dbReference type="GO" id="GO:0005524">
    <property type="term" value="F:ATP binding"/>
    <property type="evidence" value="ECO:0007669"/>
    <property type="project" value="UniProtKB-KW"/>
</dbReference>
<dbReference type="SMART" id="SM00487">
    <property type="entry name" value="DEXDc"/>
    <property type="match status" value="1"/>
</dbReference>
<keyword evidence="5" id="KW-0067">ATP-binding</keyword>
<evidence type="ECO:0000256" key="6">
    <source>
        <dbReference type="ARBA" id="ARBA00023242"/>
    </source>
</evidence>
<dbReference type="GO" id="GO:0004386">
    <property type="term" value="F:helicase activity"/>
    <property type="evidence" value="ECO:0007669"/>
    <property type="project" value="UniProtKB-KW"/>
</dbReference>
<evidence type="ECO:0000256" key="7">
    <source>
        <dbReference type="SAM" id="MobiDB-lite"/>
    </source>
</evidence>
<dbReference type="Gene3D" id="3.40.50.300">
    <property type="entry name" value="P-loop containing nucleotide triphosphate hydrolases"/>
    <property type="match status" value="1"/>
</dbReference>
<dbReference type="SUPFAM" id="SSF52540">
    <property type="entry name" value="P-loop containing nucleoside triphosphate hydrolases"/>
    <property type="match status" value="2"/>
</dbReference>
<sequence>MVSEFCYLYGHMTAFEAFYHGSWKTVECLQIRAGAKTTLLAGDGHVIKENVPITNLRIRSRKATLSDCTCFLRPGLDVCVLSTCQLTGSSSKEENQEPVWLDAKIRSIERKPHESKCACIVYVSFYVPQGPLGVTKKKLRKDTVTVQTDQIFILQKLERNPYQNEHYRWCISEDCSSLQECKLFPGKFSYDVSWFLVASVQKKIEVDVRSIQTTIVYQLVEDECDKHSPSLEARSKAVNFKLQNGISVPFIVTFTLGKRTGCYLDKDEPSSLYELMGLRRSKRRCVQPELYLGGGDLLDSDADVVWLGSCKTRRKECEGDGRVDSYRREFFSCQGKVKSREVKSMASNLKDHQPSLAPHGKQKSQPSVAAVKDETDQMVHEEDSPDTHVPGNFSTGGYSKPREHQSPLAHQRKHKSQPSSSRVKEETVEIVSEEDSLDTHVSGNLSRGKRKHKPQPSSSRVNEETVEIVCEEDSLDTHVPGNLSRGERKHKSQPSISPVKDETNGMVDDEDSLDTHITEEFSIEDGEVGSRYMHMNGTRNVHRTGTIELDFLDAEGAWKGKTSHKKYQRKRDYSSFSVRESFDNAGTYRRRNSRVSICGEMLKRCMENIKSSVNKEHPLAIDKWNEFRATNFLDRQNRDNAPSPDGEEEPEIEVLWKQMELCRASTYLLQDGEESPMLKLEVGRVWDFNVLFVGIRCLGSNVAEVTQDTSIQCAHVCPHEYKLNEEIGIVCQLCGFVNTEIKDVSPTFWRFPSWTPNKWSRDGENAEPNPEDNVGFSDLFRTPAAPNMPLSEGDKNVWALIPDLKRKLRLHQMRAFEFLWRHCAGSLVPTLMDLTTQNRGGCVISHSPGAGKTMLIIAFLVSYLKLFPGSRPLVLAPKTALYTWSKETIKWEVPVPVYQIHDGETYRGEVLRKKLGRSLEPGFPKPDRNALHIVDCMEKIQKWLDHPSVLLMSYSYFMTLTREDSKDSHRRYLGQLLRQCPGILILDEGHNPRNNKSRLRRALMKVETRLRILLSGTLFQNNFGEYFNTLTLARPRFVDDVLRRLDRNSGMTNKGGKTRTALENRARRLFIVKIARKIDSSVGKERMHGLNLLRNLTSSFIDVYDGGSSVNLPGLQCYTLTMKSTPKQQELLKILLNQVAKYKGFPLEKEFLVTLVSIHPWLLKTTPASIQYFNKQELEGLEKYKFDLKLGSKVRFVMSLLPECIMRKEKVLIFCHNISPIDLFVNLFASSYGWRKGEEVLVLQGKMELFERGIAMDKFEQREGGAKVMLASITACCEGINLTAASRVILLDPEWNPSKTKQAIARAFRPGQEKVVYVYQLLASGCMEEDKYNRTAWKERVSSMILYSEGHVEDHSKQQAEKIEDDLLREIVEKDGANLFHKITQNEKSFKWVGSQRLEAEWKDKSLLVCFNILLDNTTICYRNASHNRNVYAAIRALPGALEKPS</sequence>
<organism evidence="10 11">
    <name type="scientific">Rhododendron williamsianum</name>
    <dbReference type="NCBI Taxonomy" id="262921"/>
    <lineage>
        <taxon>Eukaryota</taxon>
        <taxon>Viridiplantae</taxon>
        <taxon>Streptophyta</taxon>
        <taxon>Embryophyta</taxon>
        <taxon>Tracheophyta</taxon>
        <taxon>Spermatophyta</taxon>
        <taxon>Magnoliopsida</taxon>
        <taxon>eudicotyledons</taxon>
        <taxon>Gunneridae</taxon>
        <taxon>Pentapetalae</taxon>
        <taxon>asterids</taxon>
        <taxon>Ericales</taxon>
        <taxon>Ericaceae</taxon>
        <taxon>Ericoideae</taxon>
        <taxon>Rhodoreae</taxon>
        <taxon>Rhododendron</taxon>
    </lineage>
</organism>
<evidence type="ECO:0000259" key="8">
    <source>
        <dbReference type="PROSITE" id="PS51192"/>
    </source>
</evidence>
<dbReference type="Pfam" id="PF00271">
    <property type="entry name" value="Helicase_C"/>
    <property type="match status" value="1"/>
</dbReference>
<dbReference type="OrthoDB" id="448448at2759"/>
<keyword evidence="3" id="KW-0378">Hydrolase</keyword>
<feature type="compositionally biased region" description="Acidic residues" evidence="7">
    <location>
        <begin position="464"/>
        <end position="474"/>
    </location>
</feature>
<feature type="region of interest" description="Disordered" evidence="7">
    <location>
        <begin position="343"/>
        <end position="511"/>
    </location>
</feature>
<name>A0A6A4L1A9_9ERIC</name>
<evidence type="ECO:0000256" key="5">
    <source>
        <dbReference type="ARBA" id="ARBA00022840"/>
    </source>
</evidence>
<evidence type="ECO:0000259" key="9">
    <source>
        <dbReference type="PROSITE" id="PS51194"/>
    </source>
</evidence>
<dbReference type="InterPro" id="IPR044567">
    <property type="entry name" value="CLSY/DRD1"/>
</dbReference>
<gene>
    <name evidence="10" type="ORF">C3L33_16574</name>
</gene>
<feature type="compositionally biased region" description="Basic and acidic residues" evidence="7">
    <location>
        <begin position="371"/>
        <end position="386"/>
    </location>
</feature>
<accession>A0A6A4L1A9</accession>
<comment type="caution">
    <text evidence="10">The sequence shown here is derived from an EMBL/GenBank/DDBJ whole genome shotgun (WGS) entry which is preliminary data.</text>
</comment>
<dbReference type="PANTHER" id="PTHR45821:SF2">
    <property type="entry name" value="SNF2 DOMAIN-CONTAINING PROTEIN CLASSY 2"/>
    <property type="match status" value="1"/>
</dbReference>
<comment type="subcellular location">
    <subcellularLocation>
        <location evidence="1">Nucleus</location>
    </subcellularLocation>
</comment>
<dbReference type="EMBL" id="QEFC01002708">
    <property type="protein sequence ID" value="KAE9451515.1"/>
    <property type="molecule type" value="Genomic_DNA"/>
</dbReference>
<evidence type="ECO:0000256" key="2">
    <source>
        <dbReference type="ARBA" id="ARBA00022741"/>
    </source>
</evidence>
<dbReference type="CDD" id="cd18793">
    <property type="entry name" value="SF2_C_SNF"/>
    <property type="match status" value="1"/>
</dbReference>
<evidence type="ECO:0000256" key="3">
    <source>
        <dbReference type="ARBA" id="ARBA00022801"/>
    </source>
</evidence>
<feature type="domain" description="Helicase ATP-binding" evidence="8">
    <location>
        <begin position="833"/>
        <end position="1036"/>
    </location>
</feature>
<dbReference type="InterPro" id="IPR000330">
    <property type="entry name" value="SNF2_N"/>
</dbReference>
<keyword evidence="2" id="KW-0547">Nucleotide-binding</keyword>
<evidence type="ECO:0000313" key="11">
    <source>
        <dbReference type="Proteomes" id="UP000428333"/>
    </source>
</evidence>
<dbReference type="GO" id="GO:0080188">
    <property type="term" value="P:gene silencing by siRNA-directed DNA methylation"/>
    <property type="evidence" value="ECO:0007669"/>
    <property type="project" value="InterPro"/>
</dbReference>
<dbReference type="InterPro" id="IPR038718">
    <property type="entry name" value="SNF2-like_sf"/>
</dbReference>
<feature type="domain" description="Helicase C-terminal" evidence="9">
    <location>
        <begin position="1200"/>
        <end position="1364"/>
    </location>
</feature>
<feature type="non-terminal residue" evidence="10">
    <location>
        <position position="1"/>
    </location>
</feature>
<dbReference type="InterPro" id="IPR014001">
    <property type="entry name" value="Helicase_ATP-bd"/>
</dbReference>
<protein>
    <recommendedName>
        <fullName evidence="12">Helicase C-terminal domain-containing protein</fullName>
    </recommendedName>
</protein>